<evidence type="ECO:0000313" key="5">
    <source>
        <dbReference type="EMBL" id="MDQ0369785.1"/>
    </source>
</evidence>
<dbReference type="InterPro" id="IPR001296">
    <property type="entry name" value="Glyco_trans_1"/>
</dbReference>
<feature type="domain" description="Glycosyl transferase family 1" evidence="3">
    <location>
        <begin position="165"/>
        <end position="282"/>
    </location>
</feature>
<dbReference type="PANTHER" id="PTHR12526:SF635">
    <property type="entry name" value="GLYCOSYL TRANSFERASE GROUP 1"/>
    <property type="match status" value="1"/>
</dbReference>
<protein>
    <submittedName>
        <fullName evidence="5">Glycosyltransferase involved in cell wall biosynthesis</fullName>
    </submittedName>
</protein>
<proteinExistence type="predicted"/>
<dbReference type="Pfam" id="PF00534">
    <property type="entry name" value="Glycos_transf_1"/>
    <property type="match status" value="1"/>
</dbReference>
<dbReference type="SUPFAM" id="SSF53756">
    <property type="entry name" value="UDP-Glycosyltransferase/glycogen phosphorylase"/>
    <property type="match status" value="1"/>
</dbReference>
<feature type="domain" description="Glycosyltransferase subfamily 4-like N-terminal" evidence="4">
    <location>
        <begin position="44"/>
        <end position="131"/>
    </location>
</feature>
<dbReference type="AlphaFoldDB" id="A0AAE3W5S0"/>
<dbReference type="Proteomes" id="UP001240236">
    <property type="component" value="Unassembled WGS sequence"/>
</dbReference>
<sequence length="332" mass="34597">MRIAMMASGGAAGELSAALGRLGHDVREYDAAGKRAGERLGSTWADGSGWAPEVIHAHGWAAGVAALASGAAPLVQSFQGLGGPQADGERRTYERLLCRVADRIVAGSTDEGGELLRLGVPRNRITLIPPGVDCELFTPVGEPMPRTRPRVLAVADGAAWAGDLVRAMRMVPDAEAVVLGAPPSLAALAERCRVADRVVLHPSVPRNGLPAWYRSADVAVCAPWRDPSGSAPIEAMACGVPVVGTATGLVRDAVIDGLTGELVPPRDPRALGMAIRALLADNVRRFTAATAALDRARQVYPWQRVADRTAVVCLEAGGQAVPVEAEELSVPS</sequence>
<dbReference type="Pfam" id="PF13579">
    <property type="entry name" value="Glyco_trans_4_4"/>
    <property type="match status" value="1"/>
</dbReference>
<dbReference type="EMBL" id="JAUSUZ010000001">
    <property type="protein sequence ID" value="MDQ0369785.1"/>
    <property type="molecule type" value="Genomic_DNA"/>
</dbReference>
<dbReference type="Gene3D" id="3.40.50.2000">
    <property type="entry name" value="Glycogen Phosphorylase B"/>
    <property type="match status" value="2"/>
</dbReference>
<gene>
    <name evidence="5" type="ORF">J2S42_006454</name>
</gene>
<evidence type="ECO:0000313" key="6">
    <source>
        <dbReference type="Proteomes" id="UP001240236"/>
    </source>
</evidence>
<dbReference type="RefSeq" id="WP_307245265.1">
    <property type="nucleotide sequence ID" value="NZ_JAUSUZ010000001.1"/>
</dbReference>
<keyword evidence="6" id="KW-1185">Reference proteome</keyword>
<evidence type="ECO:0000259" key="3">
    <source>
        <dbReference type="Pfam" id="PF00534"/>
    </source>
</evidence>
<reference evidence="5 6" key="1">
    <citation type="submission" date="2023-07" db="EMBL/GenBank/DDBJ databases">
        <title>Sequencing the genomes of 1000 actinobacteria strains.</title>
        <authorList>
            <person name="Klenk H.-P."/>
        </authorList>
    </citation>
    <scope>NUCLEOTIDE SEQUENCE [LARGE SCALE GENOMIC DNA]</scope>
    <source>
        <strain evidence="5 6">DSM 44709</strain>
    </source>
</reference>
<dbReference type="GO" id="GO:0016757">
    <property type="term" value="F:glycosyltransferase activity"/>
    <property type="evidence" value="ECO:0007669"/>
    <property type="project" value="UniProtKB-KW"/>
</dbReference>
<dbReference type="PANTHER" id="PTHR12526">
    <property type="entry name" value="GLYCOSYLTRANSFERASE"/>
    <property type="match status" value="1"/>
</dbReference>
<name>A0AAE3W5S0_9ACTN</name>
<accession>A0AAE3W5S0</accession>
<organism evidence="5 6">
    <name type="scientific">Catenuloplanes indicus</name>
    <dbReference type="NCBI Taxonomy" id="137267"/>
    <lineage>
        <taxon>Bacteria</taxon>
        <taxon>Bacillati</taxon>
        <taxon>Actinomycetota</taxon>
        <taxon>Actinomycetes</taxon>
        <taxon>Micromonosporales</taxon>
        <taxon>Micromonosporaceae</taxon>
        <taxon>Catenuloplanes</taxon>
    </lineage>
</organism>
<evidence type="ECO:0000259" key="4">
    <source>
        <dbReference type="Pfam" id="PF13579"/>
    </source>
</evidence>
<keyword evidence="1" id="KW-0328">Glycosyltransferase</keyword>
<comment type="caution">
    <text evidence="5">The sequence shown here is derived from an EMBL/GenBank/DDBJ whole genome shotgun (WGS) entry which is preliminary data.</text>
</comment>
<keyword evidence="2" id="KW-0808">Transferase</keyword>
<evidence type="ECO:0000256" key="2">
    <source>
        <dbReference type="ARBA" id="ARBA00022679"/>
    </source>
</evidence>
<evidence type="ECO:0000256" key="1">
    <source>
        <dbReference type="ARBA" id="ARBA00022676"/>
    </source>
</evidence>
<dbReference type="InterPro" id="IPR028098">
    <property type="entry name" value="Glyco_trans_4-like_N"/>
</dbReference>